<dbReference type="Pfam" id="PF01408">
    <property type="entry name" value="GFO_IDH_MocA"/>
    <property type="match status" value="1"/>
</dbReference>
<dbReference type="InterPro" id="IPR051450">
    <property type="entry name" value="Gfo/Idh/MocA_Oxidoreductases"/>
</dbReference>
<dbReference type="Gene3D" id="3.30.360.10">
    <property type="entry name" value="Dihydrodipicolinate Reductase, domain 2"/>
    <property type="match status" value="2"/>
</dbReference>
<dbReference type="EMBL" id="MU001631">
    <property type="protein sequence ID" value="KAF2487592.1"/>
    <property type="molecule type" value="Genomic_DNA"/>
</dbReference>
<proteinExistence type="predicted"/>
<name>A0A6A6Q5M3_9PEZI</name>
<evidence type="ECO:0000259" key="1">
    <source>
        <dbReference type="Pfam" id="PF01408"/>
    </source>
</evidence>
<dbReference type="InterPro" id="IPR036291">
    <property type="entry name" value="NAD(P)-bd_dom_sf"/>
</dbReference>
<reference evidence="2" key="1">
    <citation type="journal article" date="2020" name="Stud. Mycol.">
        <title>101 Dothideomycetes genomes: a test case for predicting lifestyles and emergence of pathogens.</title>
        <authorList>
            <person name="Haridas S."/>
            <person name="Albert R."/>
            <person name="Binder M."/>
            <person name="Bloem J."/>
            <person name="Labutti K."/>
            <person name="Salamov A."/>
            <person name="Andreopoulos B."/>
            <person name="Baker S."/>
            <person name="Barry K."/>
            <person name="Bills G."/>
            <person name="Bluhm B."/>
            <person name="Cannon C."/>
            <person name="Castanera R."/>
            <person name="Culley D."/>
            <person name="Daum C."/>
            <person name="Ezra D."/>
            <person name="Gonzalez J."/>
            <person name="Henrissat B."/>
            <person name="Kuo A."/>
            <person name="Liang C."/>
            <person name="Lipzen A."/>
            <person name="Lutzoni F."/>
            <person name="Magnuson J."/>
            <person name="Mondo S."/>
            <person name="Nolan M."/>
            <person name="Ohm R."/>
            <person name="Pangilinan J."/>
            <person name="Park H.-J."/>
            <person name="Ramirez L."/>
            <person name="Alfaro M."/>
            <person name="Sun H."/>
            <person name="Tritt A."/>
            <person name="Yoshinaga Y."/>
            <person name="Zwiers L.-H."/>
            <person name="Turgeon B."/>
            <person name="Goodwin S."/>
            <person name="Spatafora J."/>
            <person name="Crous P."/>
            <person name="Grigoriev I."/>
        </authorList>
    </citation>
    <scope>NUCLEOTIDE SEQUENCE</scope>
    <source>
        <strain evidence="2">CBS 113389</strain>
    </source>
</reference>
<dbReference type="AlphaFoldDB" id="A0A6A6Q5M3"/>
<accession>A0A6A6Q5M3</accession>
<dbReference type="SUPFAM" id="SSF55347">
    <property type="entry name" value="Glyceraldehyde-3-phosphate dehydrogenase-like, C-terminal domain"/>
    <property type="match status" value="1"/>
</dbReference>
<evidence type="ECO:0000313" key="2">
    <source>
        <dbReference type="EMBL" id="KAF2487592.1"/>
    </source>
</evidence>
<feature type="domain" description="Gfo/Idh/MocA-like oxidoreductase N-terminal" evidence="1">
    <location>
        <begin position="23"/>
        <end position="160"/>
    </location>
</feature>
<evidence type="ECO:0000313" key="3">
    <source>
        <dbReference type="Proteomes" id="UP000799767"/>
    </source>
</evidence>
<dbReference type="SUPFAM" id="SSF51735">
    <property type="entry name" value="NAD(P)-binding Rossmann-fold domains"/>
    <property type="match status" value="1"/>
</dbReference>
<dbReference type="PANTHER" id="PTHR43377:SF12">
    <property type="entry name" value="BINDING ROSSMANN FOLD OXIDOREDUCTASE, PUTATIVE (AFU_ORTHOLOGUE AFUA_3G11840)-RELATED"/>
    <property type="match status" value="1"/>
</dbReference>
<dbReference type="PANTHER" id="PTHR43377">
    <property type="entry name" value="BILIVERDIN REDUCTASE A"/>
    <property type="match status" value="1"/>
</dbReference>
<protein>
    <recommendedName>
        <fullName evidence="1">Gfo/Idh/MocA-like oxidoreductase N-terminal domain-containing protein</fullName>
    </recommendedName>
</protein>
<dbReference type="InterPro" id="IPR000683">
    <property type="entry name" value="Gfo/Idh/MocA-like_OxRdtase_N"/>
</dbReference>
<dbReference type="OrthoDB" id="2129491at2759"/>
<dbReference type="GO" id="GO:0000166">
    <property type="term" value="F:nucleotide binding"/>
    <property type="evidence" value="ECO:0007669"/>
    <property type="project" value="InterPro"/>
</dbReference>
<dbReference type="Gene3D" id="3.40.50.720">
    <property type="entry name" value="NAD(P)-binding Rossmann-like Domain"/>
    <property type="match status" value="1"/>
</dbReference>
<sequence>MAPLLDDHNGGLHNANGSPTLCQVAIIGAGSRGNAYAAATIASRLGIVVAVVEPIDFKRNLLGSKYIWKGRKPSTGEAFKDWRGFIESQRQSNADAAGSHASTSPPRVDAVFVCVRDELHAEVVTALAPLNLHLMCEKPLATTLQDCLRIQKALQSYPQKIFAIGHVLRYSPHNLLLRDLVLNRKVIGDVLSIEHTEPVGWWHFAHSYVRGNWRKESYTAPSLLTKSCHDIDWLLWMLCSPPPGTDRLAPHLPTTISSTGTLNLFRKSRKPVAAGSATNCLSCPLQNTCLYSAKRIYLDRHLLKAKNTDWPVDIVNPEIETIHSTQGPAAAQQALLTSLAEDYDASKTPTCDIESRPWFGRCVWESDNDVCDDQHVLLTWEDEDAAHPARKAKTASFHMIASTLAQCERRGRIYGSTGEISYDSSRITVHDFTNDETRRFAPELPKHSHHGGGDQGLTEQFLKAVEAVESGRMTVGEAQGEYLGVTVEEAVRSHAVVFAAEEARRTARVVGWREWWEDVQARMG</sequence>
<dbReference type="GeneID" id="54473331"/>
<organism evidence="2 3">
    <name type="scientific">Neohortaea acidophila</name>
    <dbReference type="NCBI Taxonomy" id="245834"/>
    <lineage>
        <taxon>Eukaryota</taxon>
        <taxon>Fungi</taxon>
        <taxon>Dikarya</taxon>
        <taxon>Ascomycota</taxon>
        <taxon>Pezizomycotina</taxon>
        <taxon>Dothideomycetes</taxon>
        <taxon>Dothideomycetidae</taxon>
        <taxon>Mycosphaerellales</taxon>
        <taxon>Teratosphaeriaceae</taxon>
        <taxon>Neohortaea</taxon>
    </lineage>
</organism>
<keyword evidence="3" id="KW-1185">Reference proteome</keyword>
<dbReference type="RefSeq" id="XP_033594161.1">
    <property type="nucleotide sequence ID" value="XM_033732329.1"/>
</dbReference>
<gene>
    <name evidence="2" type="ORF">BDY17DRAFT_289256</name>
</gene>
<dbReference type="Proteomes" id="UP000799767">
    <property type="component" value="Unassembled WGS sequence"/>
</dbReference>